<keyword evidence="2" id="KW-1185">Reference proteome</keyword>
<dbReference type="AlphaFoldDB" id="A0AAV5IZ66"/>
<evidence type="ECO:0000313" key="2">
    <source>
        <dbReference type="Proteomes" id="UP001054252"/>
    </source>
</evidence>
<dbReference type="EMBL" id="BPVZ01000026">
    <property type="protein sequence ID" value="GKV07161.1"/>
    <property type="molecule type" value="Genomic_DNA"/>
</dbReference>
<protein>
    <submittedName>
        <fullName evidence="1">Uncharacterized protein</fullName>
    </submittedName>
</protein>
<gene>
    <name evidence="1" type="ORF">SLEP1_g18962</name>
</gene>
<name>A0AAV5IZ66_9ROSI</name>
<comment type="caution">
    <text evidence="1">The sequence shown here is derived from an EMBL/GenBank/DDBJ whole genome shotgun (WGS) entry which is preliminary data.</text>
</comment>
<organism evidence="1 2">
    <name type="scientific">Rubroshorea leprosula</name>
    <dbReference type="NCBI Taxonomy" id="152421"/>
    <lineage>
        <taxon>Eukaryota</taxon>
        <taxon>Viridiplantae</taxon>
        <taxon>Streptophyta</taxon>
        <taxon>Embryophyta</taxon>
        <taxon>Tracheophyta</taxon>
        <taxon>Spermatophyta</taxon>
        <taxon>Magnoliopsida</taxon>
        <taxon>eudicotyledons</taxon>
        <taxon>Gunneridae</taxon>
        <taxon>Pentapetalae</taxon>
        <taxon>rosids</taxon>
        <taxon>malvids</taxon>
        <taxon>Malvales</taxon>
        <taxon>Dipterocarpaceae</taxon>
        <taxon>Rubroshorea</taxon>
    </lineage>
</organism>
<reference evidence="1 2" key="1">
    <citation type="journal article" date="2021" name="Commun. Biol.">
        <title>The genome of Shorea leprosula (Dipterocarpaceae) highlights the ecological relevance of drought in aseasonal tropical rainforests.</title>
        <authorList>
            <person name="Ng K.K.S."/>
            <person name="Kobayashi M.J."/>
            <person name="Fawcett J.A."/>
            <person name="Hatakeyama M."/>
            <person name="Paape T."/>
            <person name="Ng C.H."/>
            <person name="Ang C.C."/>
            <person name="Tnah L.H."/>
            <person name="Lee C.T."/>
            <person name="Nishiyama T."/>
            <person name="Sese J."/>
            <person name="O'Brien M.J."/>
            <person name="Copetti D."/>
            <person name="Mohd Noor M.I."/>
            <person name="Ong R.C."/>
            <person name="Putra M."/>
            <person name="Sireger I.Z."/>
            <person name="Indrioko S."/>
            <person name="Kosugi Y."/>
            <person name="Izuno A."/>
            <person name="Isagi Y."/>
            <person name="Lee S.L."/>
            <person name="Shimizu K.K."/>
        </authorList>
    </citation>
    <scope>NUCLEOTIDE SEQUENCE [LARGE SCALE GENOMIC DNA]</scope>
    <source>
        <strain evidence="1">214</strain>
    </source>
</reference>
<sequence length="72" mass="8103">MEPRKFPPLLENPDLPCSALLCPPATLVVGAKFFKILPVNCPCTAAGFFSLQLRFLACKFWKRNRGRENHGK</sequence>
<proteinExistence type="predicted"/>
<dbReference type="Proteomes" id="UP001054252">
    <property type="component" value="Unassembled WGS sequence"/>
</dbReference>
<accession>A0AAV5IZ66</accession>
<evidence type="ECO:0000313" key="1">
    <source>
        <dbReference type="EMBL" id="GKV07161.1"/>
    </source>
</evidence>